<dbReference type="RefSeq" id="WP_223156108.1">
    <property type="nucleotide sequence ID" value="NZ_CP126128.1"/>
</dbReference>
<dbReference type="GO" id="GO:0050518">
    <property type="term" value="F:2-C-methyl-D-erythritol 4-phosphate cytidylyltransferase activity"/>
    <property type="evidence" value="ECO:0007669"/>
    <property type="project" value="UniProtKB-UniRule"/>
</dbReference>
<dbReference type="EC" id="2.7.7.60" evidence="4"/>
<evidence type="ECO:0000256" key="3">
    <source>
        <dbReference type="ARBA" id="ARBA00023229"/>
    </source>
</evidence>
<dbReference type="PANTHER" id="PTHR32125:SF4">
    <property type="entry name" value="2-C-METHYL-D-ERYTHRITOL 4-PHOSPHATE CYTIDYLYLTRANSFERASE, CHLOROPLASTIC"/>
    <property type="match status" value="1"/>
</dbReference>
<comment type="catalytic activity">
    <reaction evidence="4">
        <text>2-C-methyl-D-erythritol 4-phosphate + CTP + H(+) = 4-CDP-2-C-methyl-D-erythritol + diphosphate</text>
        <dbReference type="Rhea" id="RHEA:13429"/>
        <dbReference type="ChEBI" id="CHEBI:15378"/>
        <dbReference type="ChEBI" id="CHEBI:33019"/>
        <dbReference type="ChEBI" id="CHEBI:37563"/>
        <dbReference type="ChEBI" id="CHEBI:57823"/>
        <dbReference type="ChEBI" id="CHEBI:58262"/>
        <dbReference type="EC" id="2.7.7.60"/>
    </reaction>
</comment>
<keyword evidence="1 4" id="KW-0808">Transferase</keyword>
<dbReference type="PANTHER" id="PTHR32125">
    <property type="entry name" value="2-C-METHYL-D-ERYTHRITOL 4-PHOSPHATE CYTIDYLYLTRANSFERASE, CHLOROPLASTIC"/>
    <property type="match status" value="1"/>
</dbReference>
<gene>
    <name evidence="4" type="primary">ispD</name>
    <name evidence="5" type="ORF">SAMN04488506_1817</name>
</gene>
<sequence>MAKTSYELVLLAAGQGKRMKSDRNKVWLSLMGKPLIQRALETFLKDPFCTHIIVTVNPDEIEMLQELIEAEFSDTKKPITLVVGGAERQYSSYNGLQYLQNPQDGYVMIHEAARPFLEQSAVDELNEEMQKSGAAILAVPPKDTIKQVKNGIIEQTILRETVWQAQTPQAFKSSLVLEAHEKARVEDFFGTDDASVVERTFSGIRIVSGNYYNIKMTTPEDWVTGEAILRHQQNKEVPGQ</sequence>
<dbReference type="Pfam" id="PF01128">
    <property type="entry name" value="IspD"/>
    <property type="match status" value="1"/>
</dbReference>
<dbReference type="InterPro" id="IPR050088">
    <property type="entry name" value="IspD/TarI_cytidylyltransf_bact"/>
</dbReference>
<dbReference type="SUPFAM" id="SSF53448">
    <property type="entry name" value="Nucleotide-diphospho-sugar transferases"/>
    <property type="match status" value="1"/>
</dbReference>
<feature type="site" description="Transition state stabilizer" evidence="4">
    <location>
        <position position="25"/>
    </location>
</feature>
<dbReference type="HAMAP" id="MF_00108">
    <property type="entry name" value="IspD"/>
    <property type="match status" value="1"/>
</dbReference>
<organism evidence="5 6">
    <name type="scientific">Desemzia incerta</name>
    <dbReference type="NCBI Taxonomy" id="82801"/>
    <lineage>
        <taxon>Bacteria</taxon>
        <taxon>Bacillati</taxon>
        <taxon>Bacillota</taxon>
        <taxon>Bacilli</taxon>
        <taxon>Lactobacillales</taxon>
        <taxon>Carnobacteriaceae</taxon>
        <taxon>Desemzia</taxon>
    </lineage>
</organism>
<evidence type="ECO:0000313" key="5">
    <source>
        <dbReference type="EMBL" id="SFQ40365.1"/>
    </source>
</evidence>
<feature type="site" description="Positions MEP for the nucleophilic attack" evidence="4">
    <location>
        <position position="215"/>
    </location>
</feature>
<accession>A0A1I5Y820</accession>
<feature type="site" description="Positions MEP for the nucleophilic attack" evidence="4">
    <location>
        <position position="159"/>
    </location>
</feature>
<keyword evidence="6" id="KW-1185">Reference proteome</keyword>
<name>A0A1I5Y820_9LACT</name>
<comment type="similarity">
    <text evidence="4">Belongs to the IspD/TarI cytidylyltransferase family. IspD subfamily.</text>
</comment>
<keyword evidence="2 4" id="KW-0548">Nucleotidyltransferase</keyword>
<feature type="site" description="Transition state stabilizer" evidence="4">
    <location>
        <position position="18"/>
    </location>
</feature>
<comment type="pathway">
    <text evidence="4">Isoprenoid biosynthesis; isopentenyl diphosphate biosynthesis via DXP pathway; isopentenyl diphosphate from 1-deoxy-D-xylulose 5-phosphate: step 2/6.</text>
</comment>
<dbReference type="STRING" id="82801.SAMN04488506_1817"/>
<dbReference type="GO" id="GO:0019288">
    <property type="term" value="P:isopentenyl diphosphate biosynthetic process, methylerythritol 4-phosphate pathway"/>
    <property type="evidence" value="ECO:0007669"/>
    <property type="project" value="UniProtKB-UniRule"/>
</dbReference>
<dbReference type="InterPro" id="IPR034683">
    <property type="entry name" value="IspD/TarI"/>
</dbReference>
<dbReference type="FunFam" id="3.90.550.10:FF:000003">
    <property type="entry name" value="2-C-methyl-D-erythritol 4-phosphate cytidylyltransferase"/>
    <property type="match status" value="1"/>
</dbReference>
<dbReference type="Proteomes" id="UP000199136">
    <property type="component" value="Unassembled WGS sequence"/>
</dbReference>
<evidence type="ECO:0000313" key="6">
    <source>
        <dbReference type="Proteomes" id="UP000199136"/>
    </source>
</evidence>
<dbReference type="InterPro" id="IPR029044">
    <property type="entry name" value="Nucleotide-diphossugar_trans"/>
</dbReference>
<dbReference type="InterPro" id="IPR001228">
    <property type="entry name" value="IspD"/>
</dbReference>
<dbReference type="UniPathway" id="UPA00056">
    <property type="reaction ID" value="UER00093"/>
</dbReference>
<dbReference type="Gene3D" id="3.90.550.10">
    <property type="entry name" value="Spore Coat Polysaccharide Biosynthesis Protein SpsA, Chain A"/>
    <property type="match status" value="1"/>
</dbReference>
<keyword evidence="3 4" id="KW-0414">Isoprene biosynthesis</keyword>
<dbReference type="CDD" id="cd02516">
    <property type="entry name" value="CDP-ME_synthetase"/>
    <property type="match status" value="1"/>
</dbReference>
<evidence type="ECO:0000256" key="4">
    <source>
        <dbReference type="HAMAP-Rule" id="MF_00108"/>
    </source>
</evidence>
<dbReference type="NCBIfam" id="TIGR00453">
    <property type="entry name" value="ispD"/>
    <property type="match status" value="1"/>
</dbReference>
<proteinExistence type="inferred from homology"/>
<evidence type="ECO:0000256" key="2">
    <source>
        <dbReference type="ARBA" id="ARBA00022695"/>
    </source>
</evidence>
<evidence type="ECO:0000256" key="1">
    <source>
        <dbReference type="ARBA" id="ARBA00022679"/>
    </source>
</evidence>
<dbReference type="AlphaFoldDB" id="A0A1I5Y820"/>
<reference evidence="5 6" key="1">
    <citation type="submission" date="2016-10" db="EMBL/GenBank/DDBJ databases">
        <authorList>
            <person name="de Groot N.N."/>
        </authorList>
    </citation>
    <scope>NUCLEOTIDE SEQUENCE [LARGE SCALE GENOMIC DNA]</scope>
    <source>
        <strain evidence="5 6">DSM 20581</strain>
    </source>
</reference>
<comment type="function">
    <text evidence="4">Catalyzes the formation of 4-diphosphocytidyl-2-C-methyl-D-erythritol from CTP and 2-C-methyl-D-erythritol 4-phosphate (MEP).</text>
</comment>
<dbReference type="EMBL" id="FOXW01000007">
    <property type="protein sequence ID" value="SFQ40365.1"/>
    <property type="molecule type" value="Genomic_DNA"/>
</dbReference>
<protein>
    <recommendedName>
        <fullName evidence="4">2-C-methyl-D-erythritol 4-phosphate cytidylyltransferase</fullName>
        <ecNumber evidence="4">2.7.7.60</ecNumber>
    </recommendedName>
    <alternativeName>
        <fullName evidence="4">4-diphosphocytidyl-2C-methyl-D-erythritol synthase</fullName>
    </alternativeName>
    <alternativeName>
        <fullName evidence="4">MEP cytidylyltransferase</fullName>
        <shortName evidence="4">MCT</shortName>
    </alternativeName>
</protein>